<evidence type="ECO:0000313" key="2">
    <source>
        <dbReference type="EMBL" id="NKY13260.1"/>
    </source>
</evidence>
<dbReference type="EMBL" id="JAAXOU010000018">
    <property type="protein sequence ID" value="NKY13260.1"/>
    <property type="molecule type" value="Genomic_DNA"/>
</dbReference>
<sequence length="87" mass="9183">MLTTLAHVPAVYLVLLAYLAEPAGPWDGESVAHAQFASGLALVLSAVTALLTWVSVKAGWLRRGWYAVPALLGAAALLRLTLFAPEL</sequence>
<keyword evidence="1" id="KW-1133">Transmembrane helix</keyword>
<organism evidence="2 3">
    <name type="scientific">Streptomyces somaliensis (strain ATCC 33201 / DSM 40738 / JCM 12659 / KCTC 9044 / NCTC 11332 / NRRL B-12077 / IP 733)</name>
    <dbReference type="NCBI Taxonomy" id="1134445"/>
    <lineage>
        <taxon>Bacteria</taxon>
        <taxon>Bacillati</taxon>
        <taxon>Actinomycetota</taxon>
        <taxon>Actinomycetes</taxon>
        <taxon>Kitasatosporales</taxon>
        <taxon>Streptomycetaceae</taxon>
        <taxon>Streptomyces</taxon>
    </lineage>
</organism>
<reference evidence="2 3" key="1">
    <citation type="submission" date="2020-04" db="EMBL/GenBank/DDBJ databases">
        <title>MicrobeNet Type strains.</title>
        <authorList>
            <person name="Nicholson A.C."/>
        </authorList>
    </citation>
    <scope>NUCLEOTIDE SEQUENCE [LARGE SCALE GENOMIC DNA]</scope>
    <source>
        <strain evidence="2 3">DSM 40738</strain>
    </source>
</reference>
<feature type="transmembrane region" description="Helical" evidence="1">
    <location>
        <begin position="65"/>
        <end position="84"/>
    </location>
</feature>
<accession>A0AA44DBD8</accession>
<proteinExistence type="predicted"/>
<keyword evidence="1" id="KW-0812">Transmembrane</keyword>
<dbReference type="Proteomes" id="UP000570003">
    <property type="component" value="Unassembled WGS sequence"/>
</dbReference>
<evidence type="ECO:0000313" key="3">
    <source>
        <dbReference type="Proteomes" id="UP000570003"/>
    </source>
</evidence>
<keyword evidence="3" id="KW-1185">Reference proteome</keyword>
<evidence type="ECO:0000256" key="1">
    <source>
        <dbReference type="SAM" id="Phobius"/>
    </source>
</evidence>
<gene>
    <name evidence="2" type="ORF">HGA06_03465</name>
</gene>
<keyword evidence="1" id="KW-0472">Membrane</keyword>
<dbReference type="RefSeq" id="WP_168437531.1">
    <property type="nucleotide sequence ID" value="NZ_JAAXOU010000018.1"/>
</dbReference>
<feature type="transmembrane region" description="Helical" evidence="1">
    <location>
        <begin position="32"/>
        <end position="53"/>
    </location>
</feature>
<dbReference type="AlphaFoldDB" id="A0AA44DBD8"/>
<comment type="caution">
    <text evidence="2">The sequence shown here is derived from an EMBL/GenBank/DDBJ whole genome shotgun (WGS) entry which is preliminary data.</text>
</comment>
<protein>
    <submittedName>
        <fullName evidence="2">Uncharacterized protein</fullName>
    </submittedName>
</protein>
<name>A0AA44DBD8_STRE0</name>